<dbReference type="SMART" id="SM00448">
    <property type="entry name" value="REC"/>
    <property type="match status" value="1"/>
</dbReference>
<dbReference type="Gene3D" id="1.10.287.130">
    <property type="match status" value="1"/>
</dbReference>
<feature type="transmembrane region" description="Helical" evidence="14">
    <location>
        <begin position="12"/>
        <end position="34"/>
    </location>
</feature>
<protein>
    <recommendedName>
        <fullName evidence="3">histidine kinase</fullName>
        <ecNumber evidence="3">2.7.13.3</ecNumber>
    </recommendedName>
</protein>
<dbReference type="InterPro" id="IPR003661">
    <property type="entry name" value="HisK_dim/P_dom"/>
</dbReference>
<keyword evidence="5 12" id="KW-0597">Phosphoprotein</keyword>
<dbReference type="GO" id="GO:0000155">
    <property type="term" value="F:phosphorelay sensor kinase activity"/>
    <property type="evidence" value="ECO:0007669"/>
    <property type="project" value="InterPro"/>
</dbReference>
<feature type="transmembrane region" description="Helical" evidence="14">
    <location>
        <begin position="245"/>
        <end position="267"/>
    </location>
</feature>
<evidence type="ECO:0000259" key="15">
    <source>
        <dbReference type="PROSITE" id="PS50109"/>
    </source>
</evidence>
<dbReference type="PRINTS" id="PR00344">
    <property type="entry name" value="BCTRLSENSOR"/>
</dbReference>
<evidence type="ECO:0000256" key="12">
    <source>
        <dbReference type="PROSITE-ProRule" id="PRU00169"/>
    </source>
</evidence>
<keyword evidence="9" id="KW-0067">ATP-binding</keyword>
<dbReference type="EMBL" id="FNYA01000002">
    <property type="protein sequence ID" value="SEI57284.1"/>
    <property type="molecule type" value="Genomic_DNA"/>
</dbReference>
<dbReference type="InterPro" id="IPR004358">
    <property type="entry name" value="Sig_transdc_His_kin-like_C"/>
</dbReference>
<feature type="domain" description="Response regulatory" evidence="16">
    <location>
        <begin position="586"/>
        <end position="702"/>
    </location>
</feature>
<feature type="domain" description="Histidine kinase" evidence="15">
    <location>
        <begin position="338"/>
        <end position="559"/>
    </location>
</feature>
<dbReference type="STRING" id="402734.SAMN05660918_0987"/>
<keyword evidence="14" id="KW-0812">Transmembrane</keyword>
<dbReference type="InterPro" id="IPR001789">
    <property type="entry name" value="Sig_transdc_resp-reg_receiver"/>
</dbReference>
<name>A0A1H6RUY6_9FLAO</name>
<dbReference type="InterPro" id="IPR011006">
    <property type="entry name" value="CheY-like_superfamily"/>
</dbReference>
<dbReference type="InterPro" id="IPR007892">
    <property type="entry name" value="CHASE4"/>
</dbReference>
<evidence type="ECO:0000256" key="6">
    <source>
        <dbReference type="ARBA" id="ARBA00022679"/>
    </source>
</evidence>
<comment type="catalytic activity">
    <reaction evidence="1">
        <text>ATP + protein L-histidine = ADP + protein N-phospho-L-histidine.</text>
        <dbReference type="EC" id="2.7.13.3"/>
    </reaction>
</comment>
<dbReference type="InterPro" id="IPR036890">
    <property type="entry name" value="HATPase_C_sf"/>
</dbReference>
<evidence type="ECO:0000259" key="16">
    <source>
        <dbReference type="PROSITE" id="PS50110"/>
    </source>
</evidence>
<evidence type="ECO:0000256" key="3">
    <source>
        <dbReference type="ARBA" id="ARBA00012438"/>
    </source>
</evidence>
<evidence type="ECO:0000256" key="14">
    <source>
        <dbReference type="SAM" id="Phobius"/>
    </source>
</evidence>
<dbReference type="GO" id="GO:0005524">
    <property type="term" value="F:ATP binding"/>
    <property type="evidence" value="ECO:0007669"/>
    <property type="project" value="UniProtKB-KW"/>
</dbReference>
<evidence type="ECO:0000256" key="7">
    <source>
        <dbReference type="ARBA" id="ARBA00022741"/>
    </source>
</evidence>
<keyword evidence="10" id="KW-0902">Two-component regulatory system</keyword>
<dbReference type="InterPro" id="IPR003594">
    <property type="entry name" value="HATPase_dom"/>
</dbReference>
<dbReference type="SUPFAM" id="SSF47384">
    <property type="entry name" value="Homodimeric domain of signal transducing histidine kinase"/>
    <property type="match status" value="1"/>
</dbReference>
<dbReference type="Proteomes" id="UP000199702">
    <property type="component" value="Unassembled WGS sequence"/>
</dbReference>
<dbReference type="Pfam" id="PF00512">
    <property type="entry name" value="HisKA"/>
    <property type="match status" value="1"/>
</dbReference>
<dbReference type="SMART" id="SM00387">
    <property type="entry name" value="HATPase_c"/>
    <property type="match status" value="1"/>
</dbReference>
<keyword evidence="7" id="KW-0547">Nucleotide-binding</keyword>
<evidence type="ECO:0000256" key="10">
    <source>
        <dbReference type="ARBA" id="ARBA00023012"/>
    </source>
</evidence>
<dbReference type="InterPro" id="IPR005467">
    <property type="entry name" value="His_kinase_dom"/>
</dbReference>
<organism evidence="17 18">
    <name type="scientific">Flavobacterium terrigena</name>
    <dbReference type="NCBI Taxonomy" id="402734"/>
    <lineage>
        <taxon>Bacteria</taxon>
        <taxon>Pseudomonadati</taxon>
        <taxon>Bacteroidota</taxon>
        <taxon>Flavobacteriia</taxon>
        <taxon>Flavobacteriales</taxon>
        <taxon>Flavobacteriaceae</taxon>
        <taxon>Flavobacterium</taxon>
    </lineage>
</organism>
<dbReference type="CDD" id="cd16922">
    <property type="entry name" value="HATPase_EvgS-ArcB-TorS-like"/>
    <property type="match status" value="1"/>
</dbReference>
<dbReference type="GO" id="GO:0005886">
    <property type="term" value="C:plasma membrane"/>
    <property type="evidence" value="ECO:0007669"/>
    <property type="project" value="UniProtKB-SubCell"/>
</dbReference>
<dbReference type="RefSeq" id="WP_091308996.1">
    <property type="nucleotide sequence ID" value="NZ_CBCSJU010000005.1"/>
</dbReference>
<keyword evidence="13" id="KW-0175">Coiled coil</keyword>
<dbReference type="SMART" id="SM00388">
    <property type="entry name" value="HisKA"/>
    <property type="match status" value="1"/>
</dbReference>
<dbReference type="CDD" id="cd17546">
    <property type="entry name" value="REC_hyHK_CKI1_RcsC-like"/>
    <property type="match status" value="1"/>
</dbReference>
<keyword evidence="14" id="KW-1133">Transmembrane helix</keyword>
<dbReference type="Gene3D" id="3.40.50.2300">
    <property type="match status" value="1"/>
</dbReference>
<evidence type="ECO:0000256" key="11">
    <source>
        <dbReference type="ARBA" id="ARBA00023136"/>
    </source>
</evidence>
<sequence length="704" mass="80985">MKLKTTNTYSKIIILIFILSSISLVLFAGLLFYVKKQQHIDYIETKNQFKKDVLAIYKMEVLQNESYVNDIVYWDDFAKYISTRNEAWFNTSVATSINTLNFEQVIVLDKNGALITKRTKNPNVLPDLNATAAAAIKNIKLHDMYRFYKKTNVGYIEIIGSGIYNSTNANKKFGTPYAYFFVVRLLNDAFFEKLNIISSSKCQITNTSYPENDSKVSIEIAMLNEHRAKIANFLFIRDYHNNFNILNHFIYCITLLSFLNLLIYFLFIKKWVNNPLNLVRKILENNNTKAINRLVEYKGEFGYIGKLFKNNKEHEKLLKKAKLKAEQNDKLKSVFLANLSHEIRTPMNAILGFTHLLKNDKLNSDEIKEYLDTIEKSGNNLVLIINDLIEMSKIDAKQIIPNYTSVDLNKSLTEIYETIKVTIPEEKNIVFTFKKDKQHNNIYVKIDETKVKQILVNLITNAIKYTDSGEISFGFEINSEQQEIHFFVHDTGYGISNEDQALIFDRFKRIDNDYTTKSSGLGLGLSITKAYLDMMQGSIRLTSSVGNGSTFYFSIPLELATKKPKNKNIDIDTLSVISTQITSNKRILIAEDDEINYLLLTKMLAPYKNLELVRAKNGKEAVDIFTNDNAFDLILLDIKMPIMNGFEAFEQISKTKTTIPIIAQTAFSSSDDVKMITKTGFTDYILKPIDREKLFDLMNQYLNK</sequence>
<evidence type="ECO:0000313" key="18">
    <source>
        <dbReference type="Proteomes" id="UP000199702"/>
    </source>
</evidence>
<keyword evidence="11 14" id="KW-0472">Membrane</keyword>
<evidence type="ECO:0000256" key="2">
    <source>
        <dbReference type="ARBA" id="ARBA00004236"/>
    </source>
</evidence>
<feature type="coiled-coil region" evidence="13">
    <location>
        <begin position="280"/>
        <end position="324"/>
    </location>
</feature>
<dbReference type="CDD" id="cd00082">
    <property type="entry name" value="HisKA"/>
    <property type="match status" value="1"/>
</dbReference>
<accession>A0A1H6RUY6</accession>
<keyword evidence="6" id="KW-0808">Transferase</keyword>
<dbReference type="SUPFAM" id="SSF52172">
    <property type="entry name" value="CheY-like"/>
    <property type="match status" value="1"/>
</dbReference>
<dbReference type="PROSITE" id="PS50110">
    <property type="entry name" value="RESPONSE_REGULATORY"/>
    <property type="match status" value="1"/>
</dbReference>
<dbReference type="PROSITE" id="PS50109">
    <property type="entry name" value="HIS_KIN"/>
    <property type="match status" value="1"/>
</dbReference>
<keyword evidence="8 17" id="KW-0418">Kinase</keyword>
<evidence type="ECO:0000256" key="9">
    <source>
        <dbReference type="ARBA" id="ARBA00022840"/>
    </source>
</evidence>
<dbReference type="AlphaFoldDB" id="A0A1H6RUY6"/>
<dbReference type="PANTHER" id="PTHR45339">
    <property type="entry name" value="HYBRID SIGNAL TRANSDUCTION HISTIDINE KINASE J"/>
    <property type="match status" value="1"/>
</dbReference>
<keyword evidence="4" id="KW-1003">Cell membrane</keyword>
<dbReference type="Pfam" id="PF02518">
    <property type="entry name" value="HATPase_c"/>
    <property type="match status" value="1"/>
</dbReference>
<feature type="modified residue" description="4-aspartylphosphate" evidence="12">
    <location>
        <position position="637"/>
    </location>
</feature>
<comment type="subcellular location">
    <subcellularLocation>
        <location evidence="2">Cell membrane</location>
    </subcellularLocation>
</comment>
<evidence type="ECO:0000256" key="4">
    <source>
        <dbReference type="ARBA" id="ARBA00022475"/>
    </source>
</evidence>
<dbReference type="Pfam" id="PF00072">
    <property type="entry name" value="Response_reg"/>
    <property type="match status" value="1"/>
</dbReference>
<keyword evidence="18" id="KW-1185">Reference proteome</keyword>
<evidence type="ECO:0000256" key="5">
    <source>
        <dbReference type="ARBA" id="ARBA00022553"/>
    </source>
</evidence>
<proteinExistence type="predicted"/>
<dbReference type="SUPFAM" id="SSF55874">
    <property type="entry name" value="ATPase domain of HSP90 chaperone/DNA topoisomerase II/histidine kinase"/>
    <property type="match status" value="1"/>
</dbReference>
<evidence type="ECO:0000256" key="13">
    <source>
        <dbReference type="SAM" id="Coils"/>
    </source>
</evidence>
<evidence type="ECO:0000256" key="1">
    <source>
        <dbReference type="ARBA" id="ARBA00000085"/>
    </source>
</evidence>
<dbReference type="EC" id="2.7.13.3" evidence="3"/>
<gene>
    <name evidence="17" type="ORF">SAMN05660918_0987</name>
</gene>
<reference evidence="18" key="1">
    <citation type="submission" date="2016-10" db="EMBL/GenBank/DDBJ databases">
        <authorList>
            <person name="Varghese N."/>
            <person name="Submissions S."/>
        </authorList>
    </citation>
    <scope>NUCLEOTIDE SEQUENCE [LARGE SCALE GENOMIC DNA]</scope>
    <source>
        <strain evidence="18">DSM 17934</strain>
    </source>
</reference>
<dbReference type="PANTHER" id="PTHR45339:SF1">
    <property type="entry name" value="HYBRID SIGNAL TRANSDUCTION HISTIDINE KINASE J"/>
    <property type="match status" value="1"/>
</dbReference>
<evidence type="ECO:0000256" key="8">
    <source>
        <dbReference type="ARBA" id="ARBA00022777"/>
    </source>
</evidence>
<dbReference type="Pfam" id="PF05228">
    <property type="entry name" value="CHASE4"/>
    <property type="match status" value="1"/>
</dbReference>
<dbReference type="FunFam" id="3.30.565.10:FF:000023">
    <property type="entry name" value="PAS domain-containing sensor histidine kinase"/>
    <property type="match status" value="1"/>
</dbReference>
<dbReference type="Gene3D" id="3.30.565.10">
    <property type="entry name" value="Histidine kinase-like ATPase, C-terminal domain"/>
    <property type="match status" value="1"/>
</dbReference>
<evidence type="ECO:0000313" key="17">
    <source>
        <dbReference type="EMBL" id="SEI57284.1"/>
    </source>
</evidence>
<dbReference type="OrthoDB" id="9811889at2"/>
<dbReference type="InterPro" id="IPR036097">
    <property type="entry name" value="HisK_dim/P_sf"/>
</dbReference>